<dbReference type="CDD" id="cd06223">
    <property type="entry name" value="PRTases_typeI"/>
    <property type="match status" value="1"/>
</dbReference>
<protein>
    <submittedName>
        <fullName evidence="3">ComF family protein</fullName>
    </submittedName>
</protein>
<evidence type="ECO:0000313" key="3">
    <source>
        <dbReference type="EMBL" id="SOD20354.1"/>
    </source>
</evidence>
<reference evidence="4" key="1">
    <citation type="submission" date="2017-09" db="EMBL/GenBank/DDBJ databases">
        <authorList>
            <person name="Varghese N."/>
            <person name="Submissions S."/>
        </authorList>
    </citation>
    <scope>NUCLEOTIDE SEQUENCE [LARGE SCALE GENOMIC DNA]</scope>
    <source>
        <strain evidence="4">CGMCC 1.12803</strain>
    </source>
</reference>
<evidence type="ECO:0000259" key="2">
    <source>
        <dbReference type="Pfam" id="PF00156"/>
    </source>
</evidence>
<dbReference type="InterPro" id="IPR029057">
    <property type="entry name" value="PRTase-like"/>
</dbReference>
<dbReference type="InterPro" id="IPR000836">
    <property type="entry name" value="PRTase_dom"/>
</dbReference>
<dbReference type="Gene3D" id="3.40.50.2020">
    <property type="match status" value="1"/>
</dbReference>
<dbReference type="PANTHER" id="PTHR47505">
    <property type="entry name" value="DNA UTILIZATION PROTEIN YHGH"/>
    <property type="match status" value="1"/>
</dbReference>
<comment type="similarity">
    <text evidence="1">Belongs to the ComF/GntX family.</text>
</comment>
<organism evidence="3 4">
    <name type="scientific">Pedobacter xixiisoli</name>
    <dbReference type="NCBI Taxonomy" id="1476464"/>
    <lineage>
        <taxon>Bacteria</taxon>
        <taxon>Pseudomonadati</taxon>
        <taxon>Bacteroidota</taxon>
        <taxon>Sphingobacteriia</taxon>
        <taxon>Sphingobacteriales</taxon>
        <taxon>Sphingobacteriaceae</taxon>
        <taxon>Pedobacter</taxon>
    </lineage>
</organism>
<gene>
    <name evidence="3" type="ORF">SAMN06297358_4070</name>
</gene>
<accession>A0A286AEM7</accession>
<dbReference type="Pfam" id="PF00156">
    <property type="entry name" value="Pribosyltran"/>
    <property type="match status" value="1"/>
</dbReference>
<dbReference type="InterPro" id="IPR051910">
    <property type="entry name" value="ComF/GntX_DNA_util-trans"/>
</dbReference>
<proteinExistence type="inferred from homology"/>
<dbReference type="AlphaFoldDB" id="A0A286AEM7"/>
<evidence type="ECO:0000256" key="1">
    <source>
        <dbReference type="ARBA" id="ARBA00008007"/>
    </source>
</evidence>
<dbReference type="OrthoDB" id="9779910at2"/>
<dbReference type="RefSeq" id="WP_097133862.1">
    <property type="nucleotide sequence ID" value="NZ_OCMT01000005.1"/>
</dbReference>
<feature type="domain" description="Phosphoribosyltransferase" evidence="2">
    <location>
        <begin position="139"/>
        <end position="229"/>
    </location>
</feature>
<evidence type="ECO:0000313" key="4">
    <source>
        <dbReference type="Proteomes" id="UP000219281"/>
    </source>
</evidence>
<sequence>MFALKRYTEDLINLLFPELCNGCGKLLYHGEKDICTKCLYDLPFTDFHLYEDNLVAKQLWGRLPVNAAMAMLYFKKGTKVQNLIHGLKYAGKTDIGITLGKLLANKLSKSDAYADIDIVIPVPLHQKKLRLRGYNQSEYIAKGLAEELEISVSTKHLLRNKSTESQTKKARYTRYENMQDVFNVKNAYDLLDKHILLVDDVITTGATLEACGNVLLNHGIKKLSIAAIAFAE</sequence>
<keyword evidence="4" id="KW-1185">Reference proteome</keyword>
<dbReference type="SUPFAM" id="SSF53271">
    <property type="entry name" value="PRTase-like"/>
    <property type="match status" value="1"/>
</dbReference>
<dbReference type="PANTHER" id="PTHR47505:SF1">
    <property type="entry name" value="DNA UTILIZATION PROTEIN YHGH"/>
    <property type="match status" value="1"/>
</dbReference>
<dbReference type="EMBL" id="OCMT01000005">
    <property type="protein sequence ID" value="SOD20354.1"/>
    <property type="molecule type" value="Genomic_DNA"/>
</dbReference>
<name>A0A286AEM7_9SPHI</name>
<dbReference type="Proteomes" id="UP000219281">
    <property type="component" value="Unassembled WGS sequence"/>
</dbReference>